<accession>A0A9Q6WPB0</accession>
<evidence type="ECO:0000313" key="3">
    <source>
        <dbReference type="EMBL" id="MEO1752946.1"/>
    </source>
</evidence>
<dbReference type="FunFam" id="3.40.309.10:FF:000002">
    <property type="entry name" value="Methylmalonate-semialdehyde dehydrogenase (Acylating)"/>
    <property type="match status" value="1"/>
</dbReference>
<dbReference type="GO" id="GO:0004491">
    <property type="term" value="F:methylmalonate-semialdehyde dehydrogenase (acylating, NAD) activity"/>
    <property type="evidence" value="ECO:0007669"/>
    <property type="project" value="InterPro"/>
</dbReference>
<proteinExistence type="predicted"/>
<evidence type="ECO:0000313" key="5">
    <source>
        <dbReference type="Proteomes" id="UP000509548"/>
    </source>
</evidence>
<evidence type="ECO:0000313" key="6">
    <source>
        <dbReference type="Proteomes" id="UP001462961"/>
    </source>
</evidence>
<keyword evidence="1 3" id="KW-0560">Oxidoreductase</keyword>
<evidence type="ECO:0000259" key="2">
    <source>
        <dbReference type="Pfam" id="PF00171"/>
    </source>
</evidence>
<dbReference type="InterPro" id="IPR016161">
    <property type="entry name" value="Ald_DH/histidinol_DH"/>
</dbReference>
<dbReference type="RefSeq" id="WP_107201806.1">
    <property type="nucleotide sequence ID" value="NZ_CP015959.1"/>
</dbReference>
<dbReference type="EMBL" id="JAYLVJ010000003">
    <property type="protein sequence ID" value="MEO1752946.1"/>
    <property type="molecule type" value="Genomic_DNA"/>
</dbReference>
<dbReference type="Pfam" id="PF00171">
    <property type="entry name" value="Aldedh"/>
    <property type="match status" value="1"/>
</dbReference>
<evidence type="ECO:0000313" key="4">
    <source>
        <dbReference type="EMBL" id="QLB66090.1"/>
    </source>
</evidence>
<dbReference type="InterPro" id="IPR010061">
    <property type="entry name" value="MeMal-semiAld_DH"/>
</dbReference>
<reference evidence="4 5" key="1">
    <citation type="journal article" date="2014" name="Genome Announc.">
        <title>Draft Genome Sequence of the Haloacid-Degrading Burkholderia caribensis Strain MBA4.</title>
        <authorList>
            <person name="Pan Y."/>
            <person name="Kong K.F."/>
            <person name="Tsang J.S."/>
        </authorList>
    </citation>
    <scope>NUCLEOTIDE SEQUENCE [LARGE SCALE GENOMIC DNA]</scope>
    <source>
        <strain evidence="4 5">852011</strain>
    </source>
</reference>
<dbReference type="Proteomes" id="UP000509548">
    <property type="component" value="Chromosome 2"/>
</dbReference>
<dbReference type="GO" id="GO:0006210">
    <property type="term" value="P:thymine catabolic process"/>
    <property type="evidence" value="ECO:0007669"/>
    <property type="project" value="TreeGrafter"/>
</dbReference>
<sequence length="501" mass="53943">MSSRIDHFIAGKQFSEADSRTGPVFNPSTGREISRCAYASRSTVDHAVQVATEAGRRWARGSHASRQAVIFKLRDLMLHNFDLLAEVIGREHGKTIEDAKGELGRAIEGIEFACGAPHVSKGEYANNVGGDIEVFSMRRPIGVVGCITPFNFPIMVPAVMMTMAVAVGNSVVWKPSEKVPSAAIEFARLWKEAGLPDGVFNVVQGDKEVVDAILEHPGIAGISFVGSTPVGEYIYQKGTSHNKRVAAFTGGKNHMIVMPDADLDAAASAFVSAGFGSSSQRCMAVSLLLPVGHETADRLLELVIPKIKALKVGAYDDPSADFGAVVSCESKATVERAIGRCIEEGGQMVVDGRNVSVPGHPDGYYLGPTLFDRVTTNMQMYKEEVFGPVRGILRPATLNEAIDITNEHEYGNGSVIFTRDGKTAHRFMMEVESGMIGVNVPVPLPTASFNFGGLRRSRFGDGHLYGPDAARFYTKLKTISQRWPEPDTAALPISLAFNPAG</sequence>
<keyword evidence="6" id="KW-1185">Reference proteome</keyword>
<reference evidence="4" key="2">
    <citation type="submission" date="2016-06" db="EMBL/GenBank/DDBJ databases">
        <authorList>
            <person name="Huang P."/>
            <person name="Jiang X."/>
            <person name="Liu X."/>
        </authorList>
    </citation>
    <scope>NUCLEOTIDE SEQUENCE</scope>
    <source>
        <strain evidence="4">852011</strain>
    </source>
</reference>
<dbReference type="AlphaFoldDB" id="A0A9Q6WPB0"/>
<gene>
    <name evidence="4" type="ORF">A9O66_27815</name>
    <name evidence="3" type="ORF">VOI32_03280</name>
</gene>
<feature type="domain" description="Aldehyde dehydrogenase" evidence="2">
    <location>
        <begin position="16"/>
        <end position="479"/>
    </location>
</feature>
<dbReference type="NCBIfam" id="TIGR01722">
    <property type="entry name" value="MMSDH"/>
    <property type="match status" value="1"/>
</dbReference>
<dbReference type="EMBL" id="CP015959">
    <property type="protein sequence ID" value="QLB66090.1"/>
    <property type="molecule type" value="Genomic_DNA"/>
</dbReference>
<dbReference type="Gene3D" id="3.40.309.10">
    <property type="entry name" value="Aldehyde Dehydrogenase, Chain A, domain 2"/>
    <property type="match status" value="1"/>
</dbReference>
<dbReference type="GO" id="GO:0006574">
    <property type="term" value="P:L-valine catabolic process"/>
    <property type="evidence" value="ECO:0007669"/>
    <property type="project" value="TreeGrafter"/>
</dbReference>
<protein>
    <submittedName>
        <fullName evidence="3">CoA-acylating methylmalonate-semialdehyde dehydrogenase</fullName>
        <ecNumber evidence="3">1.2.1.-</ecNumber>
    </submittedName>
    <submittedName>
        <fullName evidence="4">Methylmalonate-semialdehyde dehydrogenase (Acylating)</fullName>
    </submittedName>
</protein>
<reference evidence="3 6" key="3">
    <citation type="submission" date="2024-01" db="EMBL/GenBank/DDBJ databases">
        <title>The diversity of rhizobia nodulating Mimosa spp. in eleven states of Brazil covering several biomes is determined by host plant, location, and edaphic factors.</title>
        <authorList>
            <person name="Rouws L."/>
            <person name="Barauna A."/>
            <person name="Beukes C."/>
            <person name="De Faria S.M."/>
            <person name="Gross E."/>
            <person name="Dos Reis Junior F.B."/>
            <person name="Simon M."/>
            <person name="Maluk M."/>
            <person name="Odee D.W."/>
            <person name="Kenicer G."/>
            <person name="Young J.P.W."/>
            <person name="Reis V.M."/>
            <person name="Zilli J."/>
            <person name="James E.K."/>
        </authorList>
    </citation>
    <scope>NUCLEOTIDE SEQUENCE [LARGE SCALE GENOMIC DNA]</scope>
    <source>
        <strain evidence="3 6">JHI1651</strain>
    </source>
</reference>
<dbReference type="Gene3D" id="3.40.605.10">
    <property type="entry name" value="Aldehyde Dehydrogenase, Chain A, domain 1"/>
    <property type="match status" value="1"/>
</dbReference>
<dbReference type="SUPFAM" id="SSF53720">
    <property type="entry name" value="ALDH-like"/>
    <property type="match status" value="1"/>
</dbReference>
<dbReference type="EC" id="1.2.1.-" evidence="3"/>
<dbReference type="InterPro" id="IPR016163">
    <property type="entry name" value="Ald_DH_C"/>
</dbReference>
<dbReference type="PANTHER" id="PTHR43866:SF4">
    <property type="entry name" value="MALONATE-SEMIALDEHYDE DEHYDROGENASE"/>
    <property type="match status" value="1"/>
</dbReference>
<dbReference type="PANTHER" id="PTHR43866">
    <property type="entry name" value="MALONATE-SEMIALDEHYDE DEHYDROGENASE"/>
    <property type="match status" value="1"/>
</dbReference>
<dbReference type="InterPro" id="IPR016162">
    <property type="entry name" value="Ald_DH_N"/>
</dbReference>
<evidence type="ECO:0000256" key="1">
    <source>
        <dbReference type="ARBA" id="ARBA00023002"/>
    </source>
</evidence>
<organism evidence="4 5">
    <name type="scientific">Paraburkholderia caribensis</name>
    <dbReference type="NCBI Taxonomy" id="75105"/>
    <lineage>
        <taxon>Bacteria</taxon>
        <taxon>Pseudomonadati</taxon>
        <taxon>Pseudomonadota</taxon>
        <taxon>Betaproteobacteria</taxon>
        <taxon>Burkholderiales</taxon>
        <taxon>Burkholderiaceae</taxon>
        <taxon>Paraburkholderia</taxon>
    </lineage>
</organism>
<dbReference type="Proteomes" id="UP001462961">
    <property type="component" value="Unassembled WGS sequence"/>
</dbReference>
<dbReference type="InterPro" id="IPR015590">
    <property type="entry name" value="Aldehyde_DH_dom"/>
</dbReference>
<name>A0A9Q6WPB0_9BURK</name>
<dbReference type="CDD" id="cd07085">
    <property type="entry name" value="ALDH_F6_MMSDH"/>
    <property type="match status" value="1"/>
</dbReference>